<dbReference type="PANTHER" id="PTHR47040:SF1">
    <property type="entry name" value="MITOCHONDRIAL ATP-INDEPENDENT INNER MEMBRANE PROTEASE SUBUNIT 2"/>
    <property type="match status" value="1"/>
</dbReference>
<gene>
    <name evidence="1" type="ORF">HID58_062663</name>
</gene>
<evidence type="ECO:0000313" key="1">
    <source>
        <dbReference type="EMBL" id="KAH0886567.1"/>
    </source>
</evidence>
<sequence>MVSGDEKESFVLEKDQCWVVAENKEIKAKEAYDSRYIWSSFNSKHCWKSYVLSENSCGSWSCSKQLQKKAESLSCLLVKHDTAMGRDSPILAIDWTWKRWLKTTRHNKETLFYILVSQLN</sequence>
<protein>
    <submittedName>
        <fullName evidence="1">Uncharacterized protein</fullName>
    </submittedName>
</protein>
<dbReference type="InterPro" id="IPR053307">
    <property type="entry name" value="Mitochondrial_IM_protease"/>
</dbReference>
<dbReference type="Proteomes" id="UP000824890">
    <property type="component" value="Unassembled WGS sequence"/>
</dbReference>
<name>A0ABQ8A2N1_BRANA</name>
<dbReference type="EMBL" id="JAGKQM010000014">
    <property type="protein sequence ID" value="KAH0886567.1"/>
    <property type="molecule type" value="Genomic_DNA"/>
</dbReference>
<accession>A0ABQ8A2N1</accession>
<proteinExistence type="predicted"/>
<dbReference type="PANTHER" id="PTHR47040">
    <property type="entry name" value="OSJNBA0068L06.9 PROTEIN"/>
    <property type="match status" value="1"/>
</dbReference>
<organism evidence="1 2">
    <name type="scientific">Brassica napus</name>
    <name type="common">Rape</name>
    <dbReference type="NCBI Taxonomy" id="3708"/>
    <lineage>
        <taxon>Eukaryota</taxon>
        <taxon>Viridiplantae</taxon>
        <taxon>Streptophyta</taxon>
        <taxon>Embryophyta</taxon>
        <taxon>Tracheophyta</taxon>
        <taxon>Spermatophyta</taxon>
        <taxon>Magnoliopsida</taxon>
        <taxon>eudicotyledons</taxon>
        <taxon>Gunneridae</taxon>
        <taxon>Pentapetalae</taxon>
        <taxon>rosids</taxon>
        <taxon>malvids</taxon>
        <taxon>Brassicales</taxon>
        <taxon>Brassicaceae</taxon>
        <taxon>Brassiceae</taxon>
        <taxon>Brassica</taxon>
    </lineage>
</organism>
<comment type="caution">
    <text evidence="1">The sequence shown here is derived from an EMBL/GenBank/DDBJ whole genome shotgun (WGS) entry which is preliminary data.</text>
</comment>
<feature type="non-terminal residue" evidence="1">
    <location>
        <position position="120"/>
    </location>
</feature>
<evidence type="ECO:0000313" key="2">
    <source>
        <dbReference type="Proteomes" id="UP000824890"/>
    </source>
</evidence>
<keyword evidence="2" id="KW-1185">Reference proteome</keyword>
<reference evidence="1 2" key="1">
    <citation type="submission" date="2021-05" db="EMBL/GenBank/DDBJ databases">
        <title>Genome Assembly of Synthetic Allotetraploid Brassica napus Reveals Homoeologous Exchanges between Subgenomes.</title>
        <authorList>
            <person name="Davis J.T."/>
        </authorList>
    </citation>
    <scope>NUCLEOTIDE SEQUENCE [LARGE SCALE GENOMIC DNA]</scope>
    <source>
        <strain evidence="2">cv. Da-Ae</strain>
        <tissue evidence="1">Seedling</tissue>
    </source>
</reference>